<dbReference type="UniPathway" id="UPA00557">
    <property type="reaction ID" value="UER00614"/>
</dbReference>
<dbReference type="PROSITE" id="PS01315">
    <property type="entry name" value="CDS"/>
    <property type="match status" value="1"/>
</dbReference>
<name>A0A1R3WFV5_9RHOB</name>
<dbReference type="InterPro" id="IPR000374">
    <property type="entry name" value="PC_trans"/>
</dbReference>
<feature type="transmembrane region" description="Helical" evidence="19">
    <location>
        <begin position="128"/>
        <end position="150"/>
    </location>
</feature>
<dbReference type="EC" id="2.7.7.41" evidence="6 18"/>
<dbReference type="RefSeq" id="WP_076647117.1">
    <property type="nucleotide sequence ID" value="NZ_FTPS01000001.1"/>
</dbReference>
<keyword evidence="21" id="KW-1185">Reference proteome</keyword>
<keyword evidence="17" id="KW-1208">Phospholipid metabolism</keyword>
<evidence type="ECO:0000256" key="1">
    <source>
        <dbReference type="ARBA" id="ARBA00001698"/>
    </source>
</evidence>
<proteinExistence type="inferred from homology"/>
<evidence type="ECO:0000256" key="7">
    <source>
        <dbReference type="ARBA" id="ARBA00019373"/>
    </source>
</evidence>
<evidence type="ECO:0000313" key="20">
    <source>
        <dbReference type="EMBL" id="SIT76742.1"/>
    </source>
</evidence>
<evidence type="ECO:0000256" key="6">
    <source>
        <dbReference type="ARBA" id="ARBA00012487"/>
    </source>
</evidence>
<dbReference type="PANTHER" id="PTHR46382:SF1">
    <property type="entry name" value="PHOSPHATIDATE CYTIDYLYLTRANSFERASE"/>
    <property type="match status" value="1"/>
</dbReference>
<evidence type="ECO:0000256" key="11">
    <source>
        <dbReference type="ARBA" id="ARBA00022692"/>
    </source>
</evidence>
<feature type="transmembrane region" description="Helical" evidence="19">
    <location>
        <begin position="63"/>
        <end position="83"/>
    </location>
</feature>
<dbReference type="PANTHER" id="PTHR46382">
    <property type="entry name" value="PHOSPHATIDATE CYTIDYLYLTRANSFERASE"/>
    <property type="match status" value="1"/>
</dbReference>
<dbReference type="Pfam" id="PF01148">
    <property type="entry name" value="CTP_transf_1"/>
    <property type="match status" value="1"/>
</dbReference>
<keyword evidence="14" id="KW-0443">Lipid metabolism</keyword>
<dbReference type="EMBL" id="FTPS01000001">
    <property type="protein sequence ID" value="SIT76742.1"/>
    <property type="molecule type" value="Genomic_DNA"/>
</dbReference>
<feature type="transmembrane region" description="Helical" evidence="19">
    <location>
        <begin position="170"/>
        <end position="201"/>
    </location>
</feature>
<keyword evidence="9" id="KW-0444">Lipid biosynthesis</keyword>
<evidence type="ECO:0000256" key="12">
    <source>
        <dbReference type="ARBA" id="ARBA00022695"/>
    </source>
</evidence>
<comment type="catalytic activity">
    <reaction evidence="1 18">
        <text>a 1,2-diacyl-sn-glycero-3-phosphate + CTP + H(+) = a CDP-1,2-diacyl-sn-glycerol + diphosphate</text>
        <dbReference type="Rhea" id="RHEA:16229"/>
        <dbReference type="ChEBI" id="CHEBI:15378"/>
        <dbReference type="ChEBI" id="CHEBI:33019"/>
        <dbReference type="ChEBI" id="CHEBI:37563"/>
        <dbReference type="ChEBI" id="CHEBI:58332"/>
        <dbReference type="ChEBI" id="CHEBI:58608"/>
        <dbReference type="EC" id="2.7.7.41"/>
    </reaction>
</comment>
<evidence type="ECO:0000256" key="3">
    <source>
        <dbReference type="ARBA" id="ARBA00005119"/>
    </source>
</evidence>
<evidence type="ECO:0000256" key="18">
    <source>
        <dbReference type="RuleBase" id="RU003938"/>
    </source>
</evidence>
<keyword evidence="12 18" id="KW-0548">Nucleotidyltransferase</keyword>
<keyword evidence="13 19" id="KW-1133">Transmembrane helix</keyword>
<dbReference type="GO" id="GO:0004605">
    <property type="term" value="F:phosphatidate cytidylyltransferase activity"/>
    <property type="evidence" value="ECO:0007669"/>
    <property type="project" value="UniProtKB-EC"/>
</dbReference>
<protein>
    <recommendedName>
        <fullName evidence="7 18">Phosphatidate cytidylyltransferase</fullName>
        <ecNumber evidence="6 18">2.7.7.41</ecNumber>
    </recommendedName>
</protein>
<dbReference type="AlphaFoldDB" id="A0A1R3WFV5"/>
<evidence type="ECO:0000256" key="2">
    <source>
        <dbReference type="ARBA" id="ARBA00004651"/>
    </source>
</evidence>
<organism evidence="20 21">
    <name type="scientific">Pontibaca methylaminivorans</name>
    <dbReference type="NCBI Taxonomy" id="515897"/>
    <lineage>
        <taxon>Bacteria</taxon>
        <taxon>Pseudomonadati</taxon>
        <taxon>Pseudomonadota</taxon>
        <taxon>Alphaproteobacteria</taxon>
        <taxon>Rhodobacterales</taxon>
        <taxon>Roseobacteraceae</taxon>
        <taxon>Pontibaca</taxon>
    </lineage>
</organism>
<dbReference type="Proteomes" id="UP000192455">
    <property type="component" value="Unassembled WGS sequence"/>
</dbReference>
<comment type="similarity">
    <text evidence="5 18">Belongs to the CDS family.</text>
</comment>
<evidence type="ECO:0000256" key="14">
    <source>
        <dbReference type="ARBA" id="ARBA00023098"/>
    </source>
</evidence>
<evidence type="ECO:0000256" key="15">
    <source>
        <dbReference type="ARBA" id="ARBA00023136"/>
    </source>
</evidence>
<sequence>MTAPGRWADLGPRIVSAAILAALALGAVLAGGVPFTLFIALACAIMVWELLRMFEPAGGGRALPVAAGAGLLMLLAVVLPHGLWLLPLGALIGGALAPRGQAIIIPYAAAILVAGFAVIVLREASLAVMIWLTLVIVASDVAGYFAGKAIGGAKLWPRVSPNKTWSGTVAGWLGAALVGAAAALVLGGGLALVALSVLVAVAGQAGDIVESAIKRHAGVKDSSALIPGHGGLLDRFDAMLGGALVLSLATALAGLPQGLA</sequence>
<evidence type="ECO:0000256" key="16">
    <source>
        <dbReference type="ARBA" id="ARBA00023209"/>
    </source>
</evidence>
<evidence type="ECO:0000256" key="9">
    <source>
        <dbReference type="ARBA" id="ARBA00022516"/>
    </source>
</evidence>
<dbReference type="GO" id="GO:0005886">
    <property type="term" value="C:plasma membrane"/>
    <property type="evidence" value="ECO:0007669"/>
    <property type="project" value="UniProtKB-SubCell"/>
</dbReference>
<reference evidence="20 21" key="1">
    <citation type="submission" date="2017-01" db="EMBL/GenBank/DDBJ databases">
        <authorList>
            <person name="Mah S.A."/>
            <person name="Swanson W.J."/>
            <person name="Moy G.W."/>
            <person name="Vacquier V.D."/>
        </authorList>
    </citation>
    <scope>NUCLEOTIDE SEQUENCE [LARGE SCALE GENOMIC DNA]</scope>
    <source>
        <strain evidence="20 21">DSM 21219</strain>
    </source>
</reference>
<feature type="transmembrane region" description="Helical" evidence="19">
    <location>
        <begin position="103"/>
        <end position="121"/>
    </location>
</feature>
<comment type="subcellular location">
    <subcellularLocation>
        <location evidence="2">Cell membrane</location>
        <topology evidence="2">Multi-pass membrane protein</topology>
    </subcellularLocation>
</comment>
<gene>
    <name evidence="20" type="ORF">SAMN05421849_0585</name>
</gene>
<comment type="pathway">
    <text evidence="3 18">Phospholipid metabolism; CDP-diacylglycerol biosynthesis; CDP-diacylglycerol from sn-glycerol 3-phosphate: step 3/3.</text>
</comment>
<keyword evidence="15 19" id="KW-0472">Membrane</keyword>
<evidence type="ECO:0000256" key="4">
    <source>
        <dbReference type="ARBA" id="ARBA00005189"/>
    </source>
</evidence>
<dbReference type="STRING" id="515897.SAMN05421849_0585"/>
<evidence type="ECO:0000256" key="5">
    <source>
        <dbReference type="ARBA" id="ARBA00010185"/>
    </source>
</evidence>
<keyword evidence="8" id="KW-1003">Cell membrane</keyword>
<dbReference type="GO" id="GO:0016024">
    <property type="term" value="P:CDP-diacylglycerol biosynthetic process"/>
    <property type="evidence" value="ECO:0007669"/>
    <property type="project" value="UniProtKB-UniPathway"/>
</dbReference>
<evidence type="ECO:0000313" key="21">
    <source>
        <dbReference type="Proteomes" id="UP000192455"/>
    </source>
</evidence>
<accession>A0A1R3WFV5</accession>
<keyword evidence="11 18" id="KW-0812">Transmembrane</keyword>
<evidence type="ECO:0000256" key="10">
    <source>
        <dbReference type="ARBA" id="ARBA00022679"/>
    </source>
</evidence>
<dbReference type="OrthoDB" id="9799199at2"/>
<evidence type="ECO:0000256" key="13">
    <source>
        <dbReference type="ARBA" id="ARBA00022989"/>
    </source>
</evidence>
<evidence type="ECO:0000256" key="19">
    <source>
        <dbReference type="SAM" id="Phobius"/>
    </source>
</evidence>
<evidence type="ECO:0000256" key="17">
    <source>
        <dbReference type="ARBA" id="ARBA00023264"/>
    </source>
</evidence>
<keyword evidence="16" id="KW-0594">Phospholipid biosynthesis</keyword>
<evidence type="ECO:0000256" key="8">
    <source>
        <dbReference type="ARBA" id="ARBA00022475"/>
    </source>
</evidence>
<keyword evidence="10 18" id="KW-0808">Transferase</keyword>
<feature type="transmembrane region" description="Helical" evidence="19">
    <location>
        <begin position="20"/>
        <end position="51"/>
    </location>
</feature>
<comment type="pathway">
    <text evidence="4">Lipid metabolism.</text>
</comment>